<dbReference type="InterPro" id="IPR036259">
    <property type="entry name" value="MFS_trans_sf"/>
</dbReference>
<dbReference type="EMBL" id="BAAAQW010000001">
    <property type="protein sequence ID" value="GAA2196326.1"/>
    <property type="molecule type" value="Genomic_DNA"/>
</dbReference>
<evidence type="ECO:0000256" key="6">
    <source>
        <dbReference type="ARBA" id="ARBA00023136"/>
    </source>
</evidence>
<keyword evidence="6 7" id="KW-0472">Membrane</keyword>
<evidence type="ECO:0000259" key="8">
    <source>
        <dbReference type="PROSITE" id="PS50850"/>
    </source>
</evidence>
<keyword evidence="10" id="KW-1185">Reference proteome</keyword>
<protein>
    <recommendedName>
        <fullName evidence="8">Major facilitator superfamily (MFS) profile domain-containing protein</fullName>
    </recommendedName>
</protein>
<sequence>MLGKLFFPSADAATGTLAAFATFWVGFLARPIGGVVFGHLGDRFGRKKALVTTMIMMGLCTTAIGLLPTYSQIGFWAAALLVLMRLIQGVAMGGEWGGAVVLASEHAPKGKGILYGAWAQQGSPAGNLLATVMWMLVALLPDSAFFAWGWRIPFLISAALVAIGLVIRLSIEESPVMKELMTEKKVVRTPIGELLRSHKMITVLAVGAGVIAIAATYDPARP</sequence>
<evidence type="ECO:0000256" key="7">
    <source>
        <dbReference type="SAM" id="Phobius"/>
    </source>
</evidence>
<feature type="domain" description="Major facilitator superfamily (MFS) profile" evidence="8">
    <location>
        <begin position="1"/>
        <end position="222"/>
    </location>
</feature>
<keyword evidence="3" id="KW-1003">Cell membrane</keyword>
<comment type="caution">
    <text evidence="9">The sequence shown here is derived from an EMBL/GenBank/DDBJ whole genome shotgun (WGS) entry which is preliminary data.</text>
</comment>
<dbReference type="PANTHER" id="PTHR43045">
    <property type="entry name" value="SHIKIMATE TRANSPORTER"/>
    <property type="match status" value="1"/>
</dbReference>
<dbReference type="InterPro" id="IPR020846">
    <property type="entry name" value="MFS_dom"/>
</dbReference>
<dbReference type="Gene3D" id="1.20.1250.20">
    <property type="entry name" value="MFS general substrate transporter like domains"/>
    <property type="match status" value="1"/>
</dbReference>
<dbReference type="InterPro" id="IPR005828">
    <property type="entry name" value="MFS_sugar_transport-like"/>
</dbReference>
<evidence type="ECO:0000256" key="1">
    <source>
        <dbReference type="ARBA" id="ARBA00004651"/>
    </source>
</evidence>
<accession>A0ABN3BHF0</accession>
<dbReference type="PROSITE" id="PS50850">
    <property type="entry name" value="MFS"/>
    <property type="match status" value="1"/>
</dbReference>
<evidence type="ECO:0000256" key="5">
    <source>
        <dbReference type="ARBA" id="ARBA00022989"/>
    </source>
</evidence>
<evidence type="ECO:0000256" key="2">
    <source>
        <dbReference type="ARBA" id="ARBA00022448"/>
    </source>
</evidence>
<evidence type="ECO:0000313" key="9">
    <source>
        <dbReference type="EMBL" id="GAA2196326.1"/>
    </source>
</evidence>
<dbReference type="Proteomes" id="UP001500432">
    <property type="component" value="Unassembled WGS sequence"/>
</dbReference>
<keyword evidence="2" id="KW-0813">Transport</keyword>
<dbReference type="SUPFAM" id="SSF103473">
    <property type="entry name" value="MFS general substrate transporter"/>
    <property type="match status" value="1"/>
</dbReference>
<feature type="transmembrane region" description="Helical" evidence="7">
    <location>
        <begin position="125"/>
        <end position="146"/>
    </location>
</feature>
<feature type="transmembrane region" description="Helical" evidence="7">
    <location>
        <begin position="49"/>
        <end position="67"/>
    </location>
</feature>
<proteinExistence type="predicted"/>
<evidence type="ECO:0000256" key="3">
    <source>
        <dbReference type="ARBA" id="ARBA00022475"/>
    </source>
</evidence>
<keyword evidence="4 7" id="KW-0812">Transmembrane</keyword>
<gene>
    <name evidence="9" type="ORF">GCM10009849_00960</name>
</gene>
<organism evidence="9 10">
    <name type="scientific">Sinomonas flava</name>
    <dbReference type="NCBI Taxonomy" id="496857"/>
    <lineage>
        <taxon>Bacteria</taxon>
        <taxon>Bacillati</taxon>
        <taxon>Actinomycetota</taxon>
        <taxon>Actinomycetes</taxon>
        <taxon>Micrococcales</taxon>
        <taxon>Micrococcaceae</taxon>
        <taxon>Sinomonas</taxon>
    </lineage>
</organism>
<comment type="subcellular location">
    <subcellularLocation>
        <location evidence="1">Cell membrane</location>
        <topology evidence="1">Multi-pass membrane protein</topology>
    </subcellularLocation>
</comment>
<feature type="transmembrane region" description="Helical" evidence="7">
    <location>
        <begin position="73"/>
        <end position="104"/>
    </location>
</feature>
<reference evidence="9 10" key="1">
    <citation type="journal article" date="2019" name="Int. J. Syst. Evol. Microbiol.">
        <title>The Global Catalogue of Microorganisms (GCM) 10K type strain sequencing project: providing services to taxonomists for standard genome sequencing and annotation.</title>
        <authorList>
            <consortium name="The Broad Institute Genomics Platform"/>
            <consortium name="The Broad Institute Genome Sequencing Center for Infectious Disease"/>
            <person name="Wu L."/>
            <person name="Ma J."/>
        </authorList>
    </citation>
    <scope>NUCLEOTIDE SEQUENCE [LARGE SCALE GENOMIC DNA]</scope>
    <source>
        <strain evidence="9 10">JCM 16034</strain>
    </source>
</reference>
<feature type="transmembrane region" description="Helical" evidence="7">
    <location>
        <begin position="200"/>
        <end position="217"/>
    </location>
</feature>
<name>A0ABN3BHF0_9MICC</name>
<dbReference type="PANTHER" id="PTHR43045:SF2">
    <property type="entry name" value="INNER MEMBRANE METABOLITE TRANSPORT PROTEIN YHJE"/>
    <property type="match status" value="1"/>
</dbReference>
<feature type="transmembrane region" description="Helical" evidence="7">
    <location>
        <begin position="152"/>
        <end position="171"/>
    </location>
</feature>
<evidence type="ECO:0000256" key="4">
    <source>
        <dbReference type="ARBA" id="ARBA00022692"/>
    </source>
</evidence>
<evidence type="ECO:0000313" key="10">
    <source>
        <dbReference type="Proteomes" id="UP001500432"/>
    </source>
</evidence>
<dbReference type="Pfam" id="PF00083">
    <property type="entry name" value="Sugar_tr"/>
    <property type="match status" value="1"/>
</dbReference>
<feature type="transmembrane region" description="Helical" evidence="7">
    <location>
        <begin position="12"/>
        <end position="37"/>
    </location>
</feature>
<keyword evidence="5 7" id="KW-1133">Transmembrane helix</keyword>